<dbReference type="AlphaFoldDB" id="A0A9D1GPU5"/>
<evidence type="ECO:0000256" key="1">
    <source>
        <dbReference type="ARBA" id="ARBA00022741"/>
    </source>
</evidence>
<dbReference type="Pfam" id="PF00005">
    <property type="entry name" value="ABC_tran"/>
    <property type="match status" value="1"/>
</dbReference>
<evidence type="ECO:0000313" key="5">
    <source>
        <dbReference type="EMBL" id="HIT49477.1"/>
    </source>
</evidence>
<dbReference type="SMART" id="SM00382">
    <property type="entry name" value="AAA"/>
    <property type="match status" value="1"/>
</dbReference>
<dbReference type="InterPro" id="IPR003439">
    <property type="entry name" value="ABC_transporter-like_ATP-bd"/>
</dbReference>
<accession>A0A9D1GPU5</accession>
<feature type="transmembrane region" description="Helical" evidence="3">
    <location>
        <begin position="623"/>
        <end position="648"/>
    </location>
</feature>
<dbReference type="InterPro" id="IPR027417">
    <property type="entry name" value="P-loop_NTPase"/>
</dbReference>
<evidence type="ECO:0000313" key="6">
    <source>
        <dbReference type="Proteomes" id="UP000886758"/>
    </source>
</evidence>
<feature type="transmembrane region" description="Helical" evidence="3">
    <location>
        <begin position="673"/>
        <end position="692"/>
    </location>
</feature>
<reference evidence="5" key="2">
    <citation type="journal article" date="2021" name="PeerJ">
        <title>Extensive microbial diversity within the chicken gut microbiome revealed by metagenomics and culture.</title>
        <authorList>
            <person name="Gilroy R."/>
            <person name="Ravi A."/>
            <person name="Getino M."/>
            <person name="Pursley I."/>
            <person name="Horton D.L."/>
            <person name="Alikhan N.F."/>
            <person name="Baker D."/>
            <person name="Gharbi K."/>
            <person name="Hall N."/>
            <person name="Watson M."/>
            <person name="Adriaenssens E.M."/>
            <person name="Foster-Nyarko E."/>
            <person name="Jarju S."/>
            <person name="Secka A."/>
            <person name="Antonio M."/>
            <person name="Oren A."/>
            <person name="Chaudhuri R.R."/>
            <person name="La Ragione R."/>
            <person name="Hildebrand F."/>
            <person name="Pallen M.J."/>
        </authorList>
    </citation>
    <scope>NUCLEOTIDE SEQUENCE</scope>
    <source>
        <strain evidence="5">ChiW17-6978</strain>
    </source>
</reference>
<keyword evidence="3" id="KW-0812">Transmembrane</keyword>
<evidence type="ECO:0000256" key="3">
    <source>
        <dbReference type="SAM" id="Phobius"/>
    </source>
</evidence>
<comment type="caution">
    <text evidence="5">The sequence shown here is derived from an EMBL/GenBank/DDBJ whole genome shotgun (WGS) entry which is preliminary data.</text>
</comment>
<dbReference type="SUPFAM" id="SSF52540">
    <property type="entry name" value="P-loop containing nucleoside triphosphate hydrolases"/>
    <property type="match status" value="1"/>
</dbReference>
<keyword evidence="2 5" id="KW-0067">ATP-binding</keyword>
<evidence type="ECO:0000256" key="2">
    <source>
        <dbReference type="ARBA" id="ARBA00022840"/>
    </source>
</evidence>
<dbReference type="InterPro" id="IPR003593">
    <property type="entry name" value="AAA+_ATPase"/>
</dbReference>
<dbReference type="EMBL" id="DVLF01000016">
    <property type="protein sequence ID" value="HIT49477.1"/>
    <property type="molecule type" value="Genomic_DNA"/>
</dbReference>
<dbReference type="GO" id="GO:0005524">
    <property type="term" value="F:ATP binding"/>
    <property type="evidence" value="ECO:0007669"/>
    <property type="project" value="UniProtKB-KW"/>
</dbReference>
<evidence type="ECO:0000259" key="4">
    <source>
        <dbReference type="PROSITE" id="PS50893"/>
    </source>
</evidence>
<dbReference type="PANTHER" id="PTHR43158:SF2">
    <property type="entry name" value="SKFA PEPTIDE EXPORT ATP-BINDING PROTEIN SKFE"/>
    <property type="match status" value="1"/>
</dbReference>
<dbReference type="PANTHER" id="PTHR43158">
    <property type="entry name" value="SKFA PEPTIDE EXPORT ATP-BINDING PROTEIN SKFE"/>
    <property type="match status" value="1"/>
</dbReference>
<name>A0A9D1GPU5_9MOLU</name>
<gene>
    <name evidence="5" type="ORF">IAD46_00470</name>
</gene>
<dbReference type="Gene3D" id="3.40.50.300">
    <property type="entry name" value="P-loop containing nucleotide triphosphate hydrolases"/>
    <property type="match status" value="1"/>
</dbReference>
<organism evidence="5 6">
    <name type="scientific">Candidatus Pelethenecus faecipullorum</name>
    <dbReference type="NCBI Taxonomy" id="2840900"/>
    <lineage>
        <taxon>Bacteria</taxon>
        <taxon>Bacillati</taxon>
        <taxon>Mycoplasmatota</taxon>
        <taxon>Mollicutes</taxon>
        <taxon>Candidatus Pelethenecus</taxon>
    </lineage>
</organism>
<dbReference type="Proteomes" id="UP000886758">
    <property type="component" value="Unassembled WGS sequence"/>
</dbReference>
<keyword evidence="3" id="KW-1133">Transmembrane helix</keyword>
<feature type="transmembrane region" description="Helical" evidence="3">
    <location>
        <begin position="232"/>
        <end position="251"/>
    </location>
</feature>
<feature type="domain" description="ABC transporter" evidence="4">
    <location>
        <begin position="1"/>
        <end position="223"/>
    </location>
</feature>
<sequence length="706" mass="83650">MKLIDINKNYGKKTVLKEVTLTFPDKGHILLVGRNGSGKTTILNMIAKRISYQGIIEYPADFKLKQDLFYVYSEKNLFPRMTLWENARILLDESHLEQFKKYLEQFGLQKLMKRKAYVLSDGEKQKVSLIFAFVIRAKVTLLDEPLEFIDRQSRPLFRREIKELSRTCLVIETGHQFFLTDRVYQYEHHGFTLVCEEETNCKEEISYEQNQHRHPFRTMAITFWRYPKKLMVLFYFLIILLLSFSISFYNLKNITQKDIYRDVYHHTDSPLCYSYRFAQAADFNGFTKKRVFASDTLFTRYSLELDYDEEEKYHPYFFADRNHYYKVPYLVESNEIILNGAKTEIQDYEIYISDYIYAATFAKKTKLTTGRDYYKIINNVLIPKTLPEEWNEDTIYVPKAVGTHIDFKIKIYQTDFKDKWISSDFEDSEVFKKQMLECTDRIKEYYNYAYMTPKTLSFFLNNLYEANSDSIKQGITDGGILLDEFMVMPQQYFNGLNQPYQLRGNEVFGNSIFFDNYLNQAPVYGQSYDLTFSWNGKTYHRQVTMTETSSHIAITRPLLVVSHSLIKELYDYFGWGTSESYPTSMSCYFINPEFEDIDFLQSCDFAEKDNYLNRWAKKQALDYFLIVFLFILPILLVLLSVLYLILIVRKEYLKQMRFKAKGFTAMEIIRNNYLIRVVVLTLVLVLAVWIGHTITPLVAKLFGILC</sequence>
<keyword evidence="1" id="KW-0547">Nucleotide-binding</keyword>
<dbReference type="GO" id="GO:0016887">
    <property type="term" value="F:ATP hydrolysis activity"/>
    <property type="evidence" value="ECO:0007669"/>
    <property type="project" value="InterPro"/>
</dbReference>
<reference evidence="5" key="1">
    <citation type="submission" date="2020-10" db="EMBL/GenBank/DDBJ databases">
        <authorList>
            <person name="Gilroy R."/>
        </authorList>
    </citation>
    <scope>NUCLEOTIDE SEQUENCE</scope>
    <source>
        <strain evidence="5">ChiW17-6978</strain>
    </source>
</reference>
<dbReference type="PROSITE" id="PS50893">
    <property type="entry name" value="ABC_TRANSPORTER_2"/>
    <property type="match status" value="1"/>
</dbReference>
<protein>
    <submittedName>
        <fullName evidence="5">ATP-binding cassette domain-containing protein</fullName>
    </submittedName>
</protein>
<proteinExistence type="predicted"/>
<keyword evidence="3" id="KW-0472">Membrane</keyword>